<dbReference type="EMBL" id="JAVRIB010000006">
    <property type="protein sequence ID" value="MDT0634739.1"/>
    <property type="molecule type" value="Genomic_DNA"/>
</dbReference>
<dbReference type="Proteomes" id="UP001251857">
    <property type="component" value="Unassembled WGS sequence"/>
</dbReference>
<keyword evidence="1" id="KW-0472">Membrane</keyword>
<proteinExistence type="predicted"/>
<name>A0ABU3BZK2_9GAMM</name>
<feature type="transmembrane region" description="Helical" evidence="1">
    <location>
        <begin position="55"/>
        <end position="78"/>
    </location>
</feature>
<keyword evidence="1" id="KW-1133">Transmembrane helix</keyword>
<reference evidence="2 3" key="1">
    <citation type="submission" date="2023-09" db="EMBL/GenBank/DDBJ databases">
        <authorList>
            <person name="Rey-Velasco X."/>
        </authorList>
    </citation>
    <scope>NUCLEOTIDE SEQUENCE [LARGE SCALE GENOMIC DNA]</scope>
    <source>
        <strain evidence="2 3">W335</strain>
    </source>
</reference>
<evidence type="ECO:0000313" key="3">
    <source>
        <dbReference type="Proteomes" id="UP001251857"/>
    </source>
</evidence>
<feature type="transmembrane region" description="Helical" evidence="1">
    <location>
        <begin position="85"/>
        <end position="107"/>
    </location>
</feature>
<gene>
    <name evidence="2" type="ORF">RM532_07190</name>
</gene>
<accession>A0ABU3BZK2</accession>
<keyword evidence="1" id="KW-0812">Transmembrane</keyword>
<evidence type="ECO:0000313" key="2">
    <source>
        <dbReference type="EMBL" id="MDT0634739.1"/>
    </source>
</evidence>
<keyword evidence="3" id="KW-1185">Reference proteome</keyword>
<evidence type="ECO:0000256" key="1">
    <source>
        <dbReference type="SAM" id="Phobius"/>
    </source>
</evidence>
<comment type="caution">
    <text evidence="2">The sequence shown here is derived from an EMBL/GenBank/DDBJ whole genome shotgun (WGS) entry which is preliminary data.</text>
</comment>
<organism evidence="2 3">
    <name type="scientific">Spectribacter hydrogenoxidans</name>
    <dbReference type="NCBI Taxonomy" id="3075608"/>
    <lineage>
        <taxon>Bacteria</taxon>
        <taxon>Pseudomonadati</taxon>
        <taxon>Pseudomonadota</taxon>
        <taxon>Gammaproteobacteria</taxon>
        <taxon>Salinisphaerales</taxon>
        <taxon>Salinisphaeraceae</taxon>
        <taxon>Spectribacter</taxon>
    </lineage>
</organism>
<feature type="transmembrane region" description="Helical" evidence="1">
    <location>
        <begin position="6"/>
        <end position="22"/>
    </location>
</feature>
<feature type="transmembrane region" description="Helical" evidence="1">
    <location>
        <begin position="31"/>
        <end position="49"/>
    </location>
</feature>
<protein>
    <submittedName>
        <fullName evidence="2">Uncharacterized protein</fullName>
    </submittedName>
</protein>
<dbReference type="RefSeq" id="WP_311652546.1">
    <property type="nucleotide sequence ID" value="NZ_JAVRIB010000006.1"/>
</dbReference>
<sequence>MLTISLIVLAGAAAGGLFLGLSKQVPGFMRLGHGAFAGVGLALLLIAALGDGRSLVWAAFGLIAAGFAGGAVLFGAVFRDRKPPGFMIAGHGALNGLGVLVLAWAVLYPG</sequence>